<dbReference type="InterPro" id="IPR000008">
    <property type="entry name" value="C2_dom"/>
</dbReference>
<dbReference type="PANTHER" id="PTHR15746">
    <property type="entry name" value="RAB11-RELATED"/>
    <property type="match status" value="1"/>
</dbReference>
<dbReference type="EMBL" id="JAHKSW010000008">
    <property type="protein sequence ID" value="KAG7329369.1"/>
    <property type="molecule type" value="Genomic_DNA"/>
</dbReference>
<name>A0A9D3NW88_9TELE</name>
<dbReference type="Gene3D" id="1.20.5.2440">
    <property type="match status" value="1"/>
</dbReference>
<evidence type="ECO:0000313" key="10">
    <source>
        <dbReference type="EMBL" id="KAG7329369.1"/>
    </source>
</evidence>
<dbReference type="OrthoDB" id="8956628at2759"/>
<keyword evidence="5" id="KW-0653">Protein transport</keyword>
<dbReference type="PROSITE" id="PS51511">
    <property type="entry name" value="FIP_RBD"/>
    <property type="match status" value="1"/>
</dbReference>
<dbReference type="PANTHER" id="PTHR15746:SF24">
    <property type="entry name" value="RAB11 FAMILY-INTERACTING PROTEIN 5"/>
    <property type="match status" value="1"/>
</dbReference>
<evidence type="ECO:0000259" key="8">
    <source>
        <dbReference type="PROSITE" id="PS50004"/>
    </source>
</evidence>
<dbReference type="InterPro" id="IPR019018">
    <property type="entry name" value="Rab-bd_FIP-RBD"/>
</dbReference>
<evidence type="ECO:0000259" key="9">
    <source>
        <dbReference type="PROSITE" id="PS51511"/>
    </source>
</evidence>
<dbReference type="GO" id="GO:0005739">
    <property type="term" value="C:mitochondrion"/>
    <property type="evidence" value="ECO:0007669"/>
    <property type="project" value="TreeGrafter"/>
</dbReference>
<accession>A0A9D3NW88</accession>
<dbReference type="InterPro" id="IPR037789">
    <property type="entry name" value="FIP_classI"/>
</dbReference>
<dbReference type="PROSITE" id="PS50004">
    <property type="entry name" value="C2"/>
    <property type="match status" value="1"/>
</dbReference>
<evidence type="ECO:0008006" key="12">
    <source>
        <dbReference type="Google" id="ProtNLM"/>
    </source>
</evidence>
<sequence length="1360" mass="148681">MPLISLDDEDQRWVPTHVNVTILRARALRTKGKQGSRYVYTVIQLGKLKYTTGLAEKAAEPEWNEECSLELQPGLLECVGAHPPGSGHLILTVMLRVLIGLDVFLGEAVVPLDKLFQSGTCPRNEWLKLHSKAGRKEKERGELQLTIQFTRNNMTASMYDLTIQDKPRSAFGKLKDRVTGKKRGDVESSSAILPGRYAALSGSTSQSVQEDGGGENPVQDECTDEGKSKVKGFFLKGKLRKNSDTRSCSSLASESSMASSAGDPFVPIELCSTPVYTSRVVEPFRTDSDGGVKVMTHKRAHSDEASKITVAARPNTAVESVKGQNMLLSKSTLCINGSHVYSEPIYSKGPGSLPIKRTLLEKCSPLSRSLQNLTRRSEDTQRRSSIDKSKKELEGDAEGSSGLTAGVTISEGKPVYATAPLVMASSTTDVADKGKKLRKTLFSSGRSDSLPAKPEQGQEGRLRGWFGSTDAQNKPRLGVPPKVESSPESSASLSPCHPIRSPRSLPLVSTTSHMSSFPVGPHSNPFSHPSPPPPSISPTNPFLTRLQRNPFFEELIAEEALKSPPAISGYPNSPFSHYPAFPGRSGLPSTVRDSTPNKIFSIKRERPRSVARQRSLPALMPGTPETATVNSANAMQASRPSSESRGEWDEFEALATSRLKSPVATPPRPLSAIISPSPPNSYPVEYCSTEPKMGNIVDERTSKDYNLPALASRRPMRTPVPFQERCSDGWLDRAQELAVQKEACVLFQTDLASIRHRERHREANNKVSHLHKDLHCATLEQNVNIYPTSQTVQMPRDENLNSLENGQDTGPNIALKNSQFGYEHIQQNSQNSASDHTVPSTPFCPSDCDTTVSESLCSDFQVQINPESSSEPKPFSDQQIKNIITAGDIATPDSNNNNTNDTSEFAFIDCDSSASDVNQTTFGMINKDNNKAPSQCPDATDFDSSGILSICGFSAVPPQDLLTRMAELEPFSPKETPDTVVKSGLSDNNHSEKPCDNVEQHSVQPHSNIMLRFESEDSNHKESSVSPQTIPQQDRDDRIVTAQLKPEATEDNVGLDTPHEVGCCLIYDKIKTKTAELEPEVNSFSVPVSESHKISESPSTLTDGISFEDLHARVAPRGSRSPSKTEVRSARIRTHSTSSSPKTDPGANSTKPSLSLHKSPTPSFSHPNATSDPSLSALMHCPTTRPGLGSTLTEASYTTSTLQHQATAKHTLTSEEAEPASSHPSAEESSPHPVKPLTSTAVPGEKKSVLEKLRSTIHPGRSTQQNMAEPEKPPVWMSEAHAHYQTLSNMELIALLLQQEMDAERQRAESELQATLLEKREAELKKLKVQVRDLEDYIDKLLVRIMEQTPTLLQIRARPK</sequence>
<keyword evidence="2" id="KW-0813">Transport</keyword>
<dbReference type="Proteomes" id="UP000824219">
    <property type="component" value="Linkage Group LG08"/>
</dbReference>
<feature type="region of interest" description="Disordered" evidence="7">
    <location>
        <begin position="618"/>
        <end position="647"/>
    </location>
</feature>
<evidence type="ECO:0000256" key="3">
    <source>
        <dbReference type="ARBA" id="ARBA00022553"/>
    </source>
</evidence>
<feature type="domain" description="FIP-RBD" evidence="9">
    <location>
        <begin position="1294"/>
        <end position="1356"/>
    </location>
</feature>
<reference evidence="10 11" key="1">
    <citation type="submission" date="2021-06" db="EMBL/GenBank/DDBJ databases">
        <title>Chromosome-level genome assembly of the red-tail catfish (Hemibagrus wyckioides).</title>
        <authorList>
            <person name="Shao F."/>
        </authorList>
    </citation>
    <scope>NUCLEOTIDE SEQUENCE [LARGE SCALE GENOMIC DNA]</scope>
    <source>
        <strain evidence="10">EC202008001</strain>
        <tissue evidence="10">Blood</tissue>
    </source>
</reference>
<feature type="compositionally biased region" description="Polar residues" evidence="7">
    <location>
        <begin position="1135"/>
        <end position="1174"/>
    </location>
</feature>
<dbReference type="GO" id="GO:0045055">
    <property type="term" value="P:regulated exocytosis"/>
    <property type="evidence" value="ECO:0007669"/>
    <property type="project" value="TreeGrafter"/>
</dbReference>
<dbReference type="SUPFAM" id="SSF49562">
    <property type="entry name" value="C2 domain (Calcium/lipid-binding domain, CaLB)"/>
    <property type="match status" value="1"/>
</dbReference>
<feature type="region of interest" description="Disordered" evidence="7">
    <location>
        <begin position="442"/>
        <end position="539"/>
    </location>
</feature>
<feature type="compositionally biased region" description="Basic and acidic residues" evidence="7">
    <location>
        <begin position="375"/>
        <end position="394"/>
    </location>
</feature>
<evidence type="ECO:0000256" key="6">
    <source>
        <dbReference type="SAM" id="Coils"/>
    </source>
</evidence>
<feature type="domain" description="C2" evidence="8">
    <location>
        <begin position="1"/>
        <end position="127"/>
    </location>
</feature>
<dbReference type="GO" id="GO:0055037">
    <property type="term" value="C:recycling endosome"/>
    <property type="evidence" value="ECO:0007669"/>
    <property type="project" value="UniProtKB-SubCell"/>
</dbReference>
<evidence type="ECO:0000313" key="11">
    <source>
        <dbReference type="Proteomes" id="UP000824219"/>
    </source>
</evidence>
<dbReference type="SUPFAM" id="SSF144270">
    <property type="entry name" value="Eferin C-derminal domain-like"/>
    <property type="match status" value="1"/>
</dbReference>
<dbReference type="GO" id="GO:0005769">
    <property type="term" value="C:early endosome"/>
    <property type="evidence" value="ECO:0007669"/>
    <property type="project" value="TreeGrafter"/>
</dbReference>
<dbReference type="InterPro" id="IPR035892">
    <property type="entry name" value="C2_domain_sf"/>
</dbReference>
<comment type="subcellular location">
    <subcellularLocation>
        <location evidence="1">Recycling endosome</location>
    </subcellularLocation>
</comment>
<dbReference type="GO" id="GO:0031267">
    <property type="term" value="F:small GTPase binding"/>
    <property type="evidence" value="ECO:0007669"/>
    <property type="project" value="InterPro"/>
</dbReference>
<evidence type="ECO:0000256" key="4">
    <source>
        <dbReference type="ARBA" id="ARBA00022753"/>
    </source>
</evidence>
<dbReference type="GO" id="GO:0045335">
    <property type="term" value="C:phagocytic vesicle"/>
    <property type="evidence" value="ECO:0007669"/>
    <property type="project" value="TreeGrafter"/>
</dbReference>
<feature type="compositionally biased region" description="Polar residues" evidence="7">
    <location>
        <begin position="625"/>
        <end position="641"/>
    </location>
</feature>
<feature type="coiled-coil region" evidence="6">
    <location>
        <begin position="1298"/>
        <end position="1344"/>
    </location>
</feature>
<feature type="compositionally biased region" description="Basic and acidic residues" evidence="7">
    <location>
        <begin position="989"/>
        <end position="999"/>
    </location>
</feature>
<dbReference type="InterPro" id="IPR037245">
    <property type="entry name" value="FIP-RBD_C_sf"/>
</dbReference>
<dbReference type="GO" id="GO:0015031">
    <property type="term" value="P:protein transport"/>
    <property type="evidence" value="ECO:0007669"/>
    <property type="project" value="UniProtKB-KW"/>
</dbReference>
<keyword evidence="3" id="KW-0597">Phosphoprotein</keyword>
<feature type="region of interest" description="Disordered" evidence="7">
    <location>
        <begin position="1016"/>
        <end position="1036"/>
    </location>
</feature>
<gene>
    <name evidence="10" type="ORF">KOW79_007543</name>
</gene>
<feature type="region of interest" description="Disordered" evidence="7">
    <location>
        <begin position="202"/>
        <end position="224"/>
    </location>
</feature>
<keyword evidence="11" id="KW-1185">Reference proteome</keyword>
<dbReference type="GO" id="GO:0030141">
    <property type="term" value="C:secretory granule"/>
    <property type="evidence" value="ECO:0007669"/>
    <property type="project" value="TreeGrafter"/>
</dbReference>
<organism evidence="10 11">
    <name type="scientific">Hemibagrus wyckioides</name>
    <dbReference type="NCBI Taxonomy" id="337641"/>
    <lineage>
        <taxon>Eukaryota</taxon>
        <taxon>Metazoa</taxon>
        <taxon>Chordata</taxon>
        <taxon>Craniata</taxon>
        <taxon>Vertebrata</taxon>
        <taxon>Euteleostomi</taxon>
        <taxon>Actinopterygii</taxon>
        <taxon>Neopterygii</taxon>
        <taxon>Teleostei</taxon>
        <taxon>Ostariophysi</taxon>
        <taxon>Siluriformes</taxon>
        <taxon>Bagridae</taxon>
        <taxon>Hemibagrus</taxon>
    </lineage>
</organism>
<evidence type="ECO:0000256" key="2">
    <source>
        <dbReference type="ARBA" id="ARBA00022448"/>
    </source>
</evidence>
<dbReference type="Pfam" id="PF09457">
    <property type="entry name" value="RBD-FIP"/>
    <property type="match status" value="1"/>
</dbReference>
<protein>
    <recommendedName>
        <fullName evidence="12">Rab11 family-interacting protein 5</fullName>
    </recommendedName>
</protein>
<keyword evidence="4" id="KW-0967">Endosome</keyword>
<feature type="compositionally biased region" description="Polar residues" evidence="7">
    <location>
        <begin position="1190"/>
        <end position="1211"/>
    </location>
</feature>
<feature type="region of interest" description="Disordered" evidence="7">
    <location>
        <begin position="370"/>
        <end position="406"/>
    </location>
</feature>
<dbReference type="FunFam" id="2.60.40.150:FF:000070">
    <property type="entry name" value="rab11 family-interacting protein 2 isoform X1"/>
    <property type="match status" value="1"/>
</dbReference>
<evidence type="ECO:0000256" key="5">
    <source>
        <dbReference type="ARBA" id="ARBA00022927"/>
    </source>
</evidence>
<proteinExistence type="predicted"/>
<dbReference type="SMART" id="SM00239">
    <property type="entry name" value="C2"/>
    <property type="match status" value="1"/>
</dbReference>
<keyword evidence="6" id="KW-0175">Coiled coil</keyword>
<dbReference type="Gene3D" id="2.60.40.150">
    <property type="entry name" value="C2 domain"/>
    <property type="match status" value="1"/>
</dbReference>
<evidence type="ECO:0000256" key="1">
    <source>
        <dbReference type="ARBA" id="ARBA00004172"/>
    </source>
</evidence>
<evidence type="ECO:0000256" key="7">
    <source>
        <dbReference type="SAM" id="MobiDB-lite"/>
    </source>
</evidence>
<feature type="compositionally biased region" description="Low complexity" evidence="7">
    <location>
        <begin position="479"/>
        <end position="495"/>
    </location>
</feature>
<comment type="caution">
    <text evidence="10">The sequence shown here is derived from an EMBL/GenBank/DDBJ whole genome shotgun (WGS) entry which is preliminary data.</text>
</comment>
<feature type="region of interest" description="Disordered" evidence="7">
    <location>
        <begin position="1083"/>
        <end position="1246"/>
    </location>
</feature>
<feature type="region of interest" description="Disordered" evidence="7">
    <location>
        <begin position="972"/>
        <end position="1001"/>
    </location>
</feature>
<dbReference type="Pfam" id="PF00168">
    <property type="entry name" value="C2"/>
    <property type="match status" value="1"/>
</dbReference>